<dbReference type="KEGG" id="csty:KN1_03920"/>
<gene>
    <name evidence="1" type="ORF">KN1_03920</name>
</gene>
<evidence type="ECO:0000313" key="2">
    <source>
        <dbReference type="Proteomes" id="UP000825123"/>
    </source>
</evidence>
<dbReference type="EMBL" id="AP024597">
    <property type="protein sequence ID" value="BCU69095.1"/>
    <property type="molecule type" value="Genomic_DNA"/>
</dbReference>
<dbReference type="Proteomes" id="UP000825123">
    <property type="component" value="Chromosome"/>
</dbReference>
<keyword evidence="2" id="KW-1185">Reference proteome</keyword>
<evidence type="ECO:0000313" key="1">
    <source>
        <dbReference type="EMBL" id="BCU69095.1"/>
    </source>
</evidence>
<name>A0A8D5U4T9_9CREN</name>
<sequence length="76" mass="9092">MTEIWYKLSAKPIEWVSLVIVKAPIIRTQKGLILSVLRTNSSLYSDVYLLLQNKFYFTNLVYYLKLTWIKSSDYFY</sequence>
<reference evidence="1 2" key="1">
    <citation type="submission" date="2021-04" db="EMBL/GenBank/DDBJ databases">
        <title>Complete genome sequence of Stygiolobus sp. KN-1.</title>
        <authorList>
            <person name="Nakamura K."/>
            <person name="Sakai H."/>
            <person name="Kurosawa N."/>
        </authorList>
    </citation>
    <scope>NUCLEOTIDE SEQUENCE [LARGE SCALE GENOMIC DNA]</scope>
    <source>
        <strain evidence="1 2">KN-1</strain>
    </source>
</reference>
<organism evidence="1 2">
    <name type="scientific">Stygiolobus caldivivus</name>
    <dbReference type="NCBI Taxonomy" id="2824673"/>
    <lineage>
        <taxon>Archaea</taxon>
        <taxon>Thermoproteota</taxon>
        <taxon>Thermoprotei</taxon>
        <taxon>Sulfolobales</taxon>
        <taxon>Sulfolobaceae</taxon>
        <taxon>Stygiolobus</taxon>
    </lineage>
</organism>
<accession>A0A8D5U4T9</accession>
<dbReference type="AlphaFoldDB" id="A0A8D5U4T9"/>
<proteinExistence type="predicted"/>
<protein>
    <submittedName>
        <fullName evidence="1">Uncharacterized protein</fullName>
    </submittedName>
</protein>